<comment type="caution">
    <text evidence="1">The sequence shown here is derived from an EMBL/GenBank/DDBJ whole genome shotgun (WGS) entry which is preliminary data.</text>
</comment>
<evidence type="ECO:0000313" key="1">
    <source>
        <dbReference type="EMBL" id="EER68091.1"/>
    </source>
</evidence>
<organism evidence="1 2">
    <name type="scientific">Gemella haemolysans ATCC 10379</name>
    <dbReference type="NCBI Taxonomy" id="546270"/>
    <lineage>
        <taxon>Bacteria</taxon>
        <taxon>Bacillati</taxon>
        <taxon>Bacillota</taxon>
        <taxon>Bacilli</taxon>
        <taxon>Bacillales</taxon>
        <taxon>Gemellaceae</taxon>
        <taxon>Gemella</taxon>
    </lineage>
</organism>
<dbReference type="AlphaFoldDB" id="C5NZ14"/>
<evidence type="ECO:0000313" key="2">
    <source>
        <dbReference type="Proteomes" id="UP000006004"/>
    </source>
</evidence>
<name>C5NZ14_9BACL</name>
<dbReference type="EMBL" id="ACDZ02000014">
    <property type="protein sequence ID" value="EER68091.1"/>
    <property type="molecule type" value="Genomic_DNA"/>
</dbReference>
<sequence length="545" mass="65366">MTKFYDKIALIHFLKDILKDDNLNDEHKNIIEKILYFIKNNAEFEDYISNVNEDISLEYFQQCLEKTKLANLFFGKKNKENKSKSVLLGAMLFNYYIMNKRDEYFLLLSEEDQKLIPFFSKYNILKKATSNKFDEADVFLLCLKYKFYLKDSDCENSVDKYKMTLFLYYSILEYFNQDDEEQEYNSAITLLIDNIRTIYFNKGNISSLDKIFFLSSEGLQELIKFTAKKDYFNTKNNNEIANEYDIPDRTFRDLLSGKQVNWDNVARQYHVSKDLISEEKVIDFIRIQVMMSLFSVLYKLGYVKNIVKENIFDYISMLAGDFEDMHIEALSTEGGWKLNDLYGIRDYYNSIIGKIFKDVFNYLVKGNHSKKDIYKMLDRLNKSESWYKPKLQKKDKKLFGEFLDIILDSDKFIKELVNSLYIIIKEKKDEDARKEEFVKCLTKYKKDAEFWNNMELQFSGFDYDELEEFDNNVIITEKSFIYIEEIQKKLFKSTEEILSEILWNDKKKNYDIITLLRLQNFKMLEDNWDVFFNRISIVLKSELKR</sequence>
<reference evidence="1" key="2">
    <citation type="submission" date="2009-06" db="EMBL/GenBank/DDBJ databases">
        <authorList>
            <person name="Sebastian Y."/>
            <person name="Madupu R."/>
            <person name="Durkin A.S."/>
            <person name="Torralba M."/>
            <person name="Methe B."/>
            <person name="Sutton G.G."/>
            <person name="Strausberg R.L."/>
            <person name="Nelson K.E."/>
        </authorList>
    </citation>
    <scope>NUCLEOTIDE SEQUENCE [LARGE SCALE GENOMIC DNA]</scope>
    <source>
        <strain evidence="1">ATCC 10379</strain>
    </source>
</reference>
<dbReference type="Proteomes" id="UP000006004">
    <property type="component" value="Unassembled WGS sequence"/>
</dbReference>
<accession>C5NZ14</accession>
<gene>
    <name evidence="1" type="ORF">GEMHA0001_0704</name>
</gene>
<keyword evidence="2" id="KW-1185">Reference proteome</keyword>
<proteinExistence type="predicted"/>
<reference evidence="1" key="1">
    <citation type="submission" date="2009-01" db="EMBL/GenBank/DDBJ databases">
        <authorList>
            <person name="Fulton L."/>
            <person name="Clifton S."/>
            <person name="Chinwalla A.T."/>
            <person name="Mitreva M."/>
            <person name="Sodergren E."/>
            <person name="Weinstock G."/>
            <person name="Clifton S."/>
            <person name="Dooling D.J."/>
            <person name="Fulton B."/>
            <person name="Minx P."/>
            <person name="Pepin K.H."/>
            <person name="Johnson M."/>
            <person name="Bhonagiri V."/>
            <person name="Nash W.E."/>
            <person name="Mardis E.R."/>
            <person name="Wilson R.K."/>
        </authorList>
    </citation>
    <scope>NUCLEOTIDE SEQUENCE [LARGE SCALE GENOMIC DNA]</scope>
    <source>
        <strain evidence="1">ATCC 10379</strain>
    </source>
</reference>
<protein>
    <submittedName>
        <fullName evidence="1">Uncharacterized protein</fullName>
    </submittedName>
</protein>